<keyword evidence="1" id="KW-0732">Signal</keyword>
<protein>
    <recommendedName>
        <fullName evidence="4">G protein-coupled receptor</fullName>
    </recommendedName>
</protein>
<feature type="non-terminal residue" evidence="2">
    <location>
        <position position="1"/>
    </location>
</feature>
<evidence type="ECO:0000256" key="1">
    <source>
        <dbReference type="SAM" id="SignalP"/>
    </source>
</evidence>
<reference evidence="3" key="1">
    <citation type="submission" date="2022-10" db="EMBL/GenBank/DDBJ databases">
        <title>Genome assembly of Pristionchus species.</title>
        <authorList>
            <person name="Yoshida K."/>
            <person name="Sommer R.J."/>
        </authorList>
    </citation>
    <scope>NUCLEOTIDE SEQUENCE [LARGE SCALE GENOMIC DNA]</scope>
    <source>
        <strain evidence="3">RS5460</strain>
    </source>
</reference>
<evidence type="ECO:0000313" key="2">
    <source>
        <dbReference type="EMBL" id="GMR39705.1"/>
    </source>
</evidence>
<keyword evidence="3" id="KW-1185">Reference proteome</keyword>
<comment type="caution">
    <text evidence="2">The sequence shown here is derived from an EMBL/GenBank/DDBJ whole genome shotgun (WGS) entry which is preliminary data.</text>
</comment>
<name>A0AAN4ZMG3_9BILA</name>
<evidence type="ECO:0000313" key="3">
    <source>
        <dbReference type="Proteomes" id="UP001328107"/>
    </source>
</evidence>
<accession>A0AAN4ZMG3</accession>
<gene>
    <name evidence="2" type="ORF">PMAYCL1PPCAC_09900</name>
</gene>
<feature type="signal peptide" evidence="1">
    <location>
        <begin position="1"/>
        <end position="26"/>
    </location>
</feature>
<feature type="chain" id="PRO_5043044666" description="G protein-coupled receptor" evidence="1">
    <location>
        <begin position="27"/>
        <end position="94"/>
    </location>
</feature>
<feature type="non-terminal residue" evidence="2">
    <location>
        <position position="94"/>
    </location>
</feature>
<evidence type="ECO:0008006" key="4">
    <source>
        <dbReference type="Google" id="ProtNLM"/>
    </source>
</evidence>
<organism evidence="2 3">
    <name type="scientific">Pristionchus mayeri</name>
    <dbReference type="NCBI Taxonomy" id="1317129"/>
    <lineage>
        <taxon>Eukaryota</taxon>
        <taxon>Metazoa</taxon>
        <taxon>Ecdysozoa</taxon>
        <taxon>Nematoda</taxon>
        <taxon>Chromadorea</taxon>
        <taxon>Rhabditida</taxon>
        <taxon>Rhabditina</taxon>
        <taxon>Diplogasteromorpha</taxon>
        <taxon>Diplogasteroidea</taxon>
        <taxon>Neodiplogasteridae</taxon>
        <taxon>Pristionchus</taxon>
    </lineage>
</organism>
<proteinExistence type="predicted"/>
<dbReference type="AlphaFoldDB" id="A0AAN4ZMG3"/>
<dbReference type="EMBL" id="BTRK01000003">
    <property type="protein sequence ID" value="GMR39705.1"/>
    <property type="molecule type" value="Genomic_DNA"/>
</dbReference>
<sequence length="94" mass="10106">PPLAPMGSFPMYLFSTVCCACVISSACPVDVPSFDLRVASLCLAMVSNPSIRSFFSSSVITTGAFLVVTSWRPGRLLAFFSDSYCFCATFLHTS</sequence>
<dbReference type="Proteomes" id="UP001328107">
    <property type="component" value="Unassembled WGS sequence"/>
</dbReference>